<dbReference type="InterPro" id="IPR024134">
    <property type="entry name" value="SOD_Cu/Zn_/chaperone"/>
</dbReference>
<protein>
    <recommendedName>
        <fullName evidence="4">superoxide dismutase</fullName>
        <ecNumber evidence="4">1.15.1.1</ecNumber>
    </recommendedName>
</protein>
<dbReference type="CDD" id="cd00305">
    <property type="entry name" value="Cu-Zn_Superoxide_Dismutase"/>
    <property type="match status" value="1"/>
</dbReference>
<sequence>MAESPSTDPATEAAAARTDRAVAVLKGEGVTGTVNFEQRTPKHSMKITGMVQGLPQGQHGIAIHEFGDLSKGWKSTGHHFNPFKKDHGGPEDKIRHLGDLGNVLVDDNGTGKIEITDKFLSLSGKNSILGRSLVIHEQPDDLGKGNNRSTSKKTGSSGNGVAMGVIGIQKI</sequence>
<dbReference type="EMBL" id="GBHO01017080">
    <property type="protein sequence ID" value="JAG26524.1"/>
    <property type="molecule type" value="Transcribed_RNA"/>
</dbReference>
<evidence type="ECO:0000256" key="5">
    <source>
        <dbReference type="ARBA" id="ARBA00022723"/>
    </source>
</evidence>
<evidence type="ECO:0000256" key="3">
    <source>
        <dbReference type="ARBA" id="ARBA00010457"/>
    </source>
</evidence>
<proteinExistence type="inferred from homology"/>
<organism evidence="14">
    <name type="scientific">Lygus hesperus</name>
    <name type="common">Western plant bug</name>
    <dbReference type="NCBI Taxonomy" id="30085"/>
    <lineage>
        <taxon>Eukaryota</taxon>
        <taxon>Metazoa</taxon>
        <taxon>Ecdysozoa</taxon>
        <taxon>Arthropoda</taxon>
        <taxon>Hexapoda</taxon>
        <taxon>Insecta</taxon>
        <taxon>Pterygota</taxon>
        <taxon>Neoptera</taxon>
        <taxon>Paraneoptera</taxon>
        <taxon>Hemiptera</taxon>
        <taxon>Heteroptera</taxon>
        <taxon>Panheteroptera</taxon>
        <taxon>Cimicomorpha</taxon>
        <taxon>Miridae</taxon>
        <taxon>Mirini</taxon>
        <taxon>Lygus</taxon>
    </lineage>
</organism>
<dbReference type="PRINTS" id="PR00068">
    <property type="entry name" value="CUZNDISMTASE"/>
</dbReference>
<keyword evidence="7" id="KW-0049">Antioxidant</keyword>
<dbReference type="SUPFAM" id="SSF49329">
    <property type="entry name" value="Cu,Zn superoxide dismutase-like"/>
    <property type="match status" value="1"/>
</dbReference>
<reference evidence="15" key="3">
    <citation type="submission" date="2014-09" db="EMBL/GenBank/DDBJ databases">
        <authorList>
            <person name="Magalhaes I.L.F."/>
            <person name="Oliveira U."/>
            <person name="Santos F.R."/>
            <person name="Vidigal T.H.D.A."/>
            <person name="Brescovit A.D."/>
            <person name="Santos A.J."/>
        </authorList>
    </citation>
    <scope>NUCLEOTIDE SEQUENCE</scope>
</reference>
<evidence type="ECO:0000256" key="1">
    <source>
        <dbReference type="ARBA" id="ARBA00001935"/>
    </source>
</evidence>
<reference evidence="14" key="2">
    <citation type="submission" date="2014-07" db="EMBL/GenBank/DDBJ databases">
        <authorList>
            <person name="Hull J."/>
        </authorList>
    </citation>
    <scope>NUCLEOTIDE SEQUENCE</scope>
</reference>
<evidence type="ECO:0000256" key="11">
    <source>
        <dbReference type="ARBA" id="ARBA00049204"/>
    </source>
</evidence>
<evidence type="ECO:0000256" key="2">
    <source>
        <dbReference type="ARBA" id="ARBA00001947"/>
    </source>
</evidence>
<keyword evidence="9" id="KW-0186">Copper</keyword>
<dbReference type="InterPro" id="IPR036423">
    <property type="entry name" value="SOD-like_Cu/Zn_dom_sf"/>
</dbReference>
<evidence type="ECO:0000313" key="15">
    <source>
        <dbReference type="EMBL" id="JAG63769.1"/>
    </source>
</evidence>
<dbReference type="InterPro" id="IPR001424">
    <property type="entry name" value="SOD_Cu_Zn_dom"/>
</dbReference>
<comment type="cofactor">
    <cofactor evidence="1">
        <name>Cu cation</name>
        <dbReference type="ChEBI" id="CHEBI:23378"/>
    </cofactor>
</comment>
<dbReference type="PANTHER" id="PTHR10003">
    <property type="entry name" value="SUPEROXIDE DISMUTASE CU-ZN -RELATED"/>
    <property type="match status" value="1"/>
</dbReference>
<comment type="similarity">
    <text evidence="3">Belongs to the Cu-Zn superoxide dismutase family.</text>
</comment>
<reference evidence="14" key="1">
    <citation type="journal article" date="2014" name="PLoS ONE">
        <title>Transcriptome-Based Identification of ABC Transporters in the Western Tarnished Plant Bug Lygus hesperus.</title>
        <authorList>
            <person name="Hull J.J."/>
            <person name="Chaney K."/>
            <person name="Geib S.M."/>
            <person name="Fabrick J.A."/>
            <person name="Brent C.S."/>
            <person name="Walsh D."/>
            <person name="Lavine L.C."/>
        </authorList>
    </citation>
    <scope>NUCLEOTIDE SEQUENCE</scope>
</reference>
<evidence type="ECO:0000256" key="10">
    <source>
        <dbReference type="ARBA" id="ARBA00023157"/>
    </source>
</evidence>
<keyword evidence="10" id="KW-1015">Disulfide bond</keyword>
<evidence type="ECO:0000259" key="13">
    <source>
        <dbReference type="Pfam" id="PF00080"/>
    </source>
</evidence>
<dbReference type="EMBL" id="GBRD01002052">
    <property type="protein sequence ID" value="JAG63769.1"/>
    <property type="molecule type" value="Transcribed_RNA"/>
</dbReference>
<evidence type="ECO:0000256" key="12">
    <source>
        <dbReference type="SAM" id="MobiDB-lite"/>
    </source>
</evidence>
<evidence type="ECO:0000256" key="7">
    <source>
        <dbReference type="ARBA" id="ARBA00022862"/>
    </source>
</evidence>
<dbReference type="Pfam" id="PF00080">
    <property type="entry name" value="Sod_Cu"/>
    <property type="match status" value="1"/>
</dbReference>
<keyword evidence="5" id="KW-0479">Metal-binding</keyword>
<dbReference type="Gene3D" id="2.60.40.200">
    <property type="entry name" value="Superoxide dismutase, copper/zinc binding domain"/>
    <property type="match status" value="1"/>
</dbReference>
<evidence type="ECO:0000256" key="6">
    <source>
        <dbReference type="ARBA" id="ARBA00022833"/>
    </source>
</evidence>
<evidence type="ECO:0000256" key="9">
    <source>
        <dbReference type="ARBA" id="ARBA00023008"/>
    </source>
</evidence>
<dbReference type="AlphaFoldDB" id="A0A0A9Y301"/>
<dbReference type="EC" id="1.15.1.1" evidence="4"/>
<evidence type="ECO:0000256" key="8">
    <source>
        <dbReference type="ARBA" id="ARBA00023002"/>
    </source>
</evidence>
<evidence type="ECO:0000256" key="4">
    <source>
        <dbReference type="ARBA" id="ARBA00012682"/>
    </source>
</evidence>
<comment type="cofactor">
    <cofactor evidence="2">
        <name>Zn(2+)</name>
        <dbReference type="ChEBI" id="CHEBI:29105"/>
    </cofactor>
</comment>
<dbReference type="FunFam" id="2.60.40.200:FF:000013">
    <property type="entry name" value="Superoxide dismutase [Cu-Zn]"/>
    <property type="match status" value="1"/>
</dbReference>
<keyword evidence="8" id="KW-0560">Oxidoreductase</keyword>
<feature type="region of interest" description="Disordered" evidence="12">
    <location>
        <begin position="138"/>
        <end position="161"/>
    </location>
</feature>
<feature type="domain" description="Superoxide dismutase copper/zinc binding" evidence="13">
    <location>
        <begin position="30"/>
        <end position="166"/>
    </location>
</feature>
<dbReference type="GO" id="GO:0005507">
    <property type="term" value="F:copper ion binding"/>
    <property type="evidence" value="ECO:0007669"/>
    <property type="project" value="InterPro"/>
</dbReference>
<dbReference type="GO" id="GO:0004784">
    <property type="term" value="F:superoxide dismutase activity"/>
    <property type="evidence" value="ECO:0007669"/>
    <property type="project" value="UniProtKB-EC"/>
</dbReference>
<name>A0A0A9Y301_LYGHE</name>
<accession>A0A0A9Y301</accession>
<gene>
    <name evidence="14" type="primary">SOD1_5</name>
    <name evidence="14" type="ORF">CM83_2582</name>
</gene>
<keyword evidence="6" id="KW-0862">Zinc</keyword>
<comment type="catalytic activity">
    <reaction evidence="11">
        <text>2 superoxide + 2 H(+) = H2O2 + O2</text>
        <dbReference type="Rhea" id="RHEA:20696"/>
        <dbReference type="ChEBI" id="CHEBI:15378"/>
        <dbReference type="ChEBI" id="CHEBI:15379"/>
        <dbReference type="ChEBI" id="CHEBI:16240"/>
        <dbReference type="ChEBI" id="CHEBI:18421"/>
        <dbReference type="EC" id="1.15.1.1"/>
    </reaction>
</comment>
<evidence type="ECO:0000313" key="14">
    <source>
        <dbReference type="EMBL" id="JAG26524.1"/>
    </source>
</evidence>